<gene>
    <name evidence="1" type="ORF">LCGC14_1595710</name>
</gene>
<proteinExistence type="predicted"/>
<dbReference type="EMBL" id="LAZR01012733">
    <property type="protein sequence ID" value="KKM25365.1"/>
    <property type="molecule type" value="Genomic_DNA"/>
</dbReference>
<sequence length="99" mass="11242">MCSQSAPLEQKGDGMKDERFKSLPSNWVKVDVLTTLRNHLIGRLAITNHPITVLNPEETFGIVDVNLEHDPDLEYGRIFVRGEKTCWFGQDSFKINIGL</sequence>
<protein>
    <submittedName>
        <fullName evidence="1">Uncharacterized protein</fullName>
    </submittedName>
</protein>
<reference evidence="1" key="1">
    <citation type="journal article" date="2015" name="Nature">
        <title>Complex archaea that bridge the gap between prokaryotes and eukaryotes.</title>
        <authorList>
            <person name="Spang A."/>
            <person name="Saw J.H."/>
            <person name="Jorgensen S.L."/>
            <person name="Zaremba-Niedzwiedzka K."/>
            <person name="Martijn J."/>
            <person name="Lind A.E."/>
            <person name="van Eijk R."/>
            <person name="Schleper C."/>
            <person name="Guy L."/>
            <person name="Ettema T.J."/>
        </authorList>
    </citation>
    <scope>NUCLEOTIDE SEQUENCE</scope>
</reference>
<evidence type="ECO:0000313" key="1">
    <source>
        <dbReference type="EMBL" id="KKM25365.1"/>
    </source>
</evidence>
<comment type="caution">
    <text evidence="1">The sequence shown here is derived from an EMBL/GenBank/DDBJ whole genome shotgun (WGS) entry which is preliminary data.</text>
</comment>
<accession>A0A0F9LCW4</accession>
<dbReference type="AlphaFoldDB" id="A0A0F9LCW4"/>
<name>A0A0F9LCW4_9ZZZZ</name>
<organism evidence="1">
    <name type="scientific">marine sediment metagenome</name>
    <dbReference type="NCBI Taxonomy" id="412755"/>
    <lineage>
        <taxon>unclassified sequences</taxon>
        <taxon>metagenomes</taxon>
        <taxon>ecological metagenomes</taxon>
    </lineage>
</organism>